<protein>
    <submittedName>
        <fullName evidence="1">Uncharacterized protein</fullName>
    </submittedName>
</protein>
<name>A0A5B0PTT9_PUCGR</name>
<evidence type="ECO:0000313" key="2">
    <source>
        <dbReference type="Proteomes" id="UP000325313"/>
    </source>
</evidence>
<gene>
    <name evidence="1" type="ORF">PGTUg99_010416</name>
</gene>
<reference evidence="1 2" key="1">
    <citation type="submission" date="2019-05" db="EMBL/GenBank/DDBJ databases">
        <title>Emergence of the Ug99 lineage of the wheat stem rust pathogen through somatic hybridization.</title>
        <authorList>
            <person name="Li F."/>
            <person name="Upadhyaya N.M."/>
            <person name="Sperschneider J."/>
            <person name="Matny O."/>
            <person name="Nguyen-Phuc H."/>
            <person name="Mago R."/>
            <person name="Raley C."/>
            <person name="Miller M.E."/>
            <person name="Silverstein K.A.T."/>
            <person name="Henningsen E."/>
            <person name="Hirsch C.D."/>
            <person name="Visser B."/>
            <person name="Pretorius Z.A."/>
            <person name="Steffenson B.J."/>
            <person name="Schwessinger B."/>
            <person name="Dodds P.N."/>
            <person name="Figueroa M."/>
        </authorList>
    </citation>
    <scope>NUCLEOTIDE SEQUENCE [LARGE SCALE GENOMIC DNA]</scope>
    <source>
        <strain evidence="1 2">Ug99</strain>
    </source>
</reference>
<accession>A0A5B0PTT9</accession>
<comment type="caution">
    <text evidence="1">The sequence shown here is derived from an EMBL/GenBank/DDBJ whole genome shotgun (WGS) entry which is preliminary data.</text>
</comment>
<organism evidence="1 2">
    <name type="scientific">Puccinia graminis f. sp. tritici</name>
    <dbReference type="NCBI Taxonomy" id="56615"/>
    <lineage>
        <taxon>Eukaryota</taxon>
        <taxon>Fungi</taxon>
        <taxon>Dikarya</taxon>
        <taxon>Basidiomycota</taxon>
        <taxon>Pucciniomycotina</taxon>
        <taxon>Pucciniomycetes</taxon>
        <taxon>Pucciniales</taxon>
        <taxon>Pucciniaceae</taxon>
        <taxon>Puccinia</taxon>
    </lineage>
</organism>
<proteinExistence type="predicted"/>
<dbReference type="EMBL" id="VDEP01000311">
    <property type="protein sequence ID" value="KAA1105195.1"/>
    <property type="molecule type" value="Genomic_DNA"/>
</dbReference>
<dbReference type="AlphaFoldDB" id="A0A5B0PTT9"/>
<dbReference type="Proteomes" id="UP000325313">
    <property type="component" value="Unassembled WGS sequence"/>
</dbReference>
<sequence>MVLNKTFIHVTNAMIETEADGKTARVEQDLESNRIETPLDMSSSLLNPLHNMIKMQRDLHTRLGRSTERTIDCIALQVPSVEEFKTSVEELKKRCPRPGSNWRSPDGSSWWMITLLLGSEYETGALTS</sequence>
<evidence type="ECO:0000313" key="1">
    <source>
        <dbReference type="EMBL" id="KAA1105195.1"/>
    </source>
</evidence>